<dbReference type="InterPro" id="IPR007737">
    <property type="entry name" value="Mga_HTH"/>
</dbReference>
<dbReference type="SUPFAM" id="SSF55804">
    <property type="entry name" value="Phoshotransferase/anion transport protein"/>
    <property type="match status" value="1"/>
</dbReference>
<gene>
    <name evidence="7" type="ORF">DWY25_12335</name>
</gene>
<name>A0A412FVC9_9FIRM</name>
<evidence type="ECO:0000256" key="4">
    <source>
        <dbReference type="ARBA" id="ARBA00023163"/>
    </source>
</evidence>
<dbReference type="Pfam" id="PF00359">
    <property type="entry name" value="PTS_EIIA_2"/>
    <property type="match status" value="1"/>
</dbReference>
<dbReference type="Pfam" id="PF08279">
    <property type="entry name" value="HTH_11"/>
    <property type="match status" value="1"/>
</dbReference>
<feature type="domain" description="PTS EIIA type-2" evidence="5">
    <location>
        <begin position="490"/>
        <end position="631"/>
    </location>
</feature>
<dbReference type="Gene3D" id="1.10.1790.10">
    <property type="entry name" value="PRD domain"/>
    <property type="match status" value="1"/>
</dbReference>
<reference evidence="7 8" key="1">
    <citation type="submission" date="2018-08" db="EMBL/GenBank/DDBJ databases">
        <title>A genome reference for cultivated species of the human gut microbiota.</title>
        <authorList>
            <person name="Zou Y."/>
            <person name="Xue W."/>
            <person name="Luo G."/>
        </authorList>
    </citation>
    <scope>NUCLEOTIDE SEQUENCE [LARGE SCALE GENOMIC DNA]</scope>
    <source>
        <strain evidence="7 8">AF24-29</strain>
    </source>
</reference>
<comment type="caution">
    <text evidence="7">The sequence shown here is derived from an EMBL/GenBank/DDBJ whole genome shotgun (WGS) entry which is preliminary data.</text>
</comment>
<keyword evidence="4" id="KW-0804">Transcription</keyword>
<dbReference type="PANTHER" id="PTHR30185:SF13">
    <property type="entry name" value="LICABCH OPERON REGULATOR-RELATED"/>
    <property type="match status" value="1"/>
</dbReference>
<dbReference type="Gene3D" id="1.10.10.10">
    <property type="entry name" value="Winged helix-like DNA-binding domain superfamily/Winged helix DNA-binding domain"/>
    <property type="match status" value="1"/>
</dbReference>
<sequence>MAIVLTQRQQGLLRWLAENGGQYHSAATLAAAHGISVRTVKSEIAAIRLEIKHSPALELTSLPSKGYQLIIHDPPQAAALLDRMQKTSQNTALNEQPIRIKTVLLNLLDHSGYVRKRKLQTQLNISDSTLYLDLKAVRKILNKYNLELAYRSGSGYRVEGRETDKRTCLAREDIYSMMEEAHETQANLKRITDLKELLVEIFLENEYKISEVLLESLILHLLLTLQRIERGYFIEAGTTKRNGGEKETRIAGDILRRCTSVPVSRLSEEINYLAVNLRGKRDYDDYSGVSEEINAFIMDSLEKIHVEYGVDFTRSIDLKIALALHFVPLLSRMQNNRQLKNVLLTEIKQTFPFAFDIANYFSLLIDDHYHVRISEDEAAYFTLYFNYGLENITMNSEGKKILVISRLKPSETILLRQKIDQWFRKQLLQLDFVNPLDLSRIDPGAYDALFTTETKDTVTRGAAVRISLFPSEKDFAKMNLAINGYDSVDSILSRFSSDLFWRGQAKNRQEIVARLIAMASRSYHLPKKFEELVLEREKLSSTYFGSQVAMPHPLYPITAQTFIAVAVLDKPVAWTEDQKVRIVLLVSTEMNNPKAFQLWPYLSSLISSPQQIHEILRESTYENFIAVFRAALLDKF</sequence>
<keyword evidence="2" id="KW-0805">Transcription regulation</keyword>
<evidence type="ECO:0000259" key="6">
    <source>
        <dbReference type="PROSITE" id="PS51372"/>
    </source>
</evidence>
<protein>
    <submittedName>
        <fullName evidence="7">Transcription antiterminator</fullName>
    </submittedName>
</protein>
<dbReference type="InterPro" id="IPR016152">
    <property type="entry name" value="PTrfase/Anion_transptr"/>
</dbReference>
<dbReference type="EMBL" id="QRUP01000016">
    <property type="protein sequence ID" value="RGR72090.1"/>
    <property type="molecule type" value="Genomic_DNA"/>
</dbReference>
<dbReference type="Gene3D" id="3.40.930.10">
    <property type="entry name" value="Mannitol-specific EII, Chain A"/>
    <property type="match status" value="1"/>
</dbReference>
<keyword evidence="8" id="KW-1185">Reference proteome</keyword>
<evidence type="ECO:0000256" key="2">
    <source>
        <dbReference type="ARBA" id="ARBA00023015"/>
    </source>
</evidence>
<dbReference type="InterPro" id="IPR013196">
    <property type="entry name" value="HTH_11"/>
</dbReference>
<evidence type="ECO:0000313" key="7">
    <source>
        <dbReference type="EMBL" id="RGR72090.1"/>
    </source>
</evidence>
<dbReference type="Pfam" id="PF00874">
    <property type="entry name" value="PRD"/>
    <property type="match status" value="1"/>
</dbReference>
<dbReference type="RefSeq" id="WP_117895479.1">
    <property type="nucleotide sequence ID" value="NZ_CABJCV010000016.1"/>
</dbReference>
<evidence type="ECO:0000256" key="3">
    <source>
        <dbReference type="ARBA" id="ARBA00023159"/>
    </source>
</evidence>
<evidence type="ECO:0000256" key="1">
    <source>
        <dbReference type="ARBA" id="ARBA00022737"/>
    </source>
</evidence>
<accession>A0A412FVC9</accession>
<dbReference type="PROSITE" id="PS51372">
    <property type="entry name" value="PRD_2"/>
    <property type="match status" value="1"/>
</dbReference>
<dbReference type="InterPro" id="IPR011608">
    <property type="entry name" value="PRD"/>
</dbReference>
<dbReference type="AlphaFoldDB" id="A0A412FVC9"/>
<evidence type="ECO:0000259" key="5">
    <source>
        <dbReference type="PROSITE" id="PS51094"/>
    </source>
</evidence>
<dbReference type="Proteomes" id="UP000284178">
    <property type="component" value="Unassembled WGS sequence"/>
</dbReference>
<dbReference type="Pfam" id="PF05043">
    <property type="entry name" value="Mga"/>
    <property type="match status" value="1"/>
</dbReference>
<dbReference type="SUPFAM" id="SSF63520">
    <property type="entry name" value="PTS-regulatory domain, PRD"/>
    <property type="match status" value="1"/>
</dbReference>
<keyword evidence="1" id="KW-0677">Repeat</keyword>
<dbReference type="GO" id="GO:0006355">
    <property type="term" value="P:regulation of DNA-templated transcription"/>
    <property type="evidence" value="ECO:0007669"/>
    <property type="project" value="InterPro"/>
</dbReference>
<dbReference type="InterPro" id="IPR002178">
    <property type="entry name" value="PTS_EIIA_type-2_dom"/>
</dbReference>
<dbReference type="GeneID" id="83016182"/>
<dbReference type="InterPro" id="IPR050661">
    <property type="entry name" value="BglG_antiterminators"/>
</dbReference>
<feature type="domain" description="PRD" evidence="6">
    <location>
        <begin position="288"/>
        <end position="395"/>
    </location>
</feature>
<dbReference type="PROSITE" id="PS51094">
    <property type="entry name" value="PTS_EIIA_TYPE_2"/>
    <property type="match status" value="1"/>
</dbReference>
<proteinExistence type="predicted"/>
<dbReference type="PANTHER" id="PTHR30185">
    <property type="entry name" value="CRYPTIC BETA-GLUCOSIDE BGL OPERON ANTITERMINATOR"/>
    <property type="match status" value="1"/>
</dbReference>
<organism evidence="7 8">
    <name type="scientific">Holdemania filiformis</name>
    <dbReference type="NCBI Taxonomy" id="61171"/>
    <lineage>
        <taxon>Bacteria</taxon>
        <taxon>Bacillati</taxon>
        <taxon>Bacillota</taxon>
        <taxon>Erysipelotrichia</taxon>
        <taxon>Erysipelotrichales</taxon>
        <taxon>Erysipelotrichaceae</taxon>
        <taxon>Holdemania</taxon>
    </lineage>
</organism>
<evidence type="ECO:0000313" key="8">
    <source>
        <dbReference type="Proteomes" id="UP000284178"/>
    </source>
</evidence>
<dbReference type="InterPro" id="IPR036388">
    <property type="entry name" value="WH-like_DNA-bd_sf"/>
</dbReference>
<keyword evidence="3" id="KW-0010">Activator</keyword>
<dbReference type="InterPro" id="IPR036634">
    <property type="entry name" value="PRD_sf"/>
</dbReference>